<dbReference type="SMART" id="SM00499">
    <property type="entry name" value="AAI"/>
    <property type="match status" value="1"/>
</dbReference>
<keyword evidence="2 6" id="KW-0732">Signal</keyword>
<dbReference type="InterPro" id="IPR027923">
    <property type="entry name" value="Hydrophob_seed_dom"/>
</dbReference>
<feature type="chain" id="PRO_5009732520" evidence="2 6">
    <location>
        <begin position="29"/>
        <end position="132"/>
    </location>
</feature>
<name>Q9LEN8_CICAR</name>
<reference evidence="6" key="3">
    <citation type="submission" date="2025-04" db="UniProtKB">
        <authorList>
            <consortium name="RefSeq"/>
        </authorList>
    </citation>
    <scope>IDENTIFICATION</scope>
</reference>
<dbReference type="STRING" id="3827.Q9LEN8"/>
<dbReference type="Gene3D" id="1.10.110.10">
    <property type="entry name" value="Plant lipid-transfer and hydrophobic proteins"/>
    <property type="match status" value="1"/>
</dbReference>
<protein>
    <submittedName>
        <fullName evidence="6">14 kDa proline-rich protein DC2.15-like precursor</fullName>
    </submittedName>
    <submittedName>
        <fullName evidence="4">Putative 14-kDa proline-rich protein</fullName>
    </submittedName>
</protein>
<dbReference type="InterPro" id="IPR051636">
    <property type="entry name" value="Plant_LTP/defense-related"/>
</dbReference>
<feature type="domain" description="Bifunctional inhibitor/plant lipid transfer protein/seed storage helical" evidence="3">
    <location>
        <begin position="50"/>
        <end position="130"/>
    </location>
</feature>
<dbReference type="RefSeq" id="NP_001266108.1">
    <property type="nucleotide sequence ID" value="NM_001279179.1"/>
</dbReference>
<dbReference type="InterPro" id="IPR036312">
    <property type="entry name" value="Bifun_inhib/LTP/seed_sf"/>
</dbReference>
<evidence type="ECO:0000313" key="6">
    <source>
        <dbReference type="RefSeq" id="NP_001266108.1"/>
    </source>
</evidence>
<dbReference type="eggNOG" id="ENOG502S26K">
    <property type="taxonomic scope" value="Eukaryota"/>
</dbReference>
<dbReference type="KEGG" id="cam:101491913"/>
<proteinExistence type="evidence at transcript level"/>
<evidence type="ECO:0000259" key="3">
    <source>
        <dbReference type="SMART" id="SM00499"/>
    </source>
</evidence>
<reference evidence="4" key="1">
    <citation type="submission" date="2000-07" db="EMBL/GenBank/DDBJ databases">
        <title>A 14-kDa proline-rich protein is expressed in chickpea epicotyls.</title>
        <authorList>
            <person name="Dopico B."/>
            <person name="Esteban R."/>
            <person name="Labrador E."/>
        </authorList>
    </citation>
    <scope>NUCLEOTIDE SEQUENCE</scope>
    <source>
        <tissue evidence="4">Etiolated epicotyls</tissue>
    </source>
</reference>
<keyword evidence="5" id="KW-1185">Reference proteome</keyword>
<dbReference type="InterPro" id="IPR016140">
    <property type="entry name" value="Bifunc_inhib/LTP/seed_store"/>
</dbReference>
<gene>
    <name evidence="6" type="primary">LOC101491913</name>
</gene>
<evidence type="ECO:0000313" key="4">
    <source>
        <dbReference type="EMBL" id="CAB96990.1"/>
    </source>
</evidence>
<feature type="signal peptide" evidence="2">
    <location>
        <begin position="1"/>
        <end position="28"/>
    </location>
</feature>
<evidence type="ECO:0000313" key="5">
    <source>
        <dbReference type="Proteomes" id="UP000087171"/>
    </source>
</evidence>
<evidence type="ECO:0000256" key="2">
    <source>
        <dbReference type="SAM" id="SignalP"/>
    </source>
</evidence>
<accession>Q9LEN8</accession>
<dbReference type="Pfam" id="PF14547">
    <property type="entry name" value="Hydrophob_seed"/>
    <property type="match status" value="1"/>
</dbReference>
<reference evidence="5" key="2">
    <citation type="journal article" date="2013" name="Nat. Biotechnol.">
        <title>Draft genome sequence of chickpea (Cicer arietinum) provides a resource for trait improvement.</title>
        <authorList>
            <person name="Varshney R.K."/>
            <person name="Song C."/>
            <person name="Saxena R.K."/>
            <person name="Azam S."/>
            <person name="Yu S."/>
            <person name="Sharpe A.G."/>
            <person name="Cannon S."/>
            <person name="Baek J."/>
            <person name="Rosen B.D."/>
            <person name="Tar'an B."/>
            <person name="Millan T."/>
            <person name="Zhang X."/>
            <person name="Ramsay L.D."/>
            <person name="Iwata A."/>
            <person name="Wang Y."/>
            <person name="Nelson W."/>
            <person name="Farmer A.D."/>
            <person name="Gaur P.M."/>
            <person name="Soderlund C."/>
            <person name="Penmetsa R.V."/>
            <person name="Xu C."/>
            <person name="Bharti A.K."/>
            <person name="He W."/>
            <person name="Winter P."/>
            <person name="Zhao S."/>
            <person name="Hane J.K."/>
            <person name="Carrasquilla-Garcia N."/>
            <person name="Condie J.A."/>
            <person name="Upadhyaya H.D."/>
            <person name="Luo M.C."/>
            <person name="Thudi M."/>
            <person name="Gowda C.L."/>
            <person name="Singh N.P."/>
            <person name="Lichtenzveig J."/>
            <person name="Gali K.K."/>
            <person name="Rubio J."/>
            <person name="Nadarajan N."/>
            <person name="Dolezel J."/>
            <person name="Bansal K.C."/>
            <person name="Xu X."/>
            <person name="Edwards D."/>
            <person name="Zhang G."/>
            <person name="Kahl G."/>
            <person name="Gil J."/>
            <person name="Singh K.B."/>
            <person name="Datta S.K."/>
            <person name="Jackson S.A."/>
            <person name="Wang J."/>
            <person name="Cook D.R."/>
        </authorList>
    </citation>
    <scope>NUCLEOTIDE SEQUENCE [LARGE SCALE GENOMIC DNA]</scope>
    <source>
        <strain evidence="5">cv. CDC Frontier</strain>
    </source>
</reference>
<dbReference type="SUPFAM" id="SSF47699">
    <property type="entry name" value="Bifunctional inhibitor/lipid-transfer protein/seed storage 2S albumin"/>
    <property type="match status" value="1"/>
</dbReference>
<dbReference type="SMR" id="Q9LEN8"/>
<organism evidence="4">
    <name type="scientific">Cicer arietinum</name>
    <name type="common">Chickpea</name>
    <name type="synonym">Garbanzo</name>
    <dbReference type="NCBI Taxonomy" id="3827"/>
    <lineage>
        <taxon>Eukaryota</taxon>
        <taxon>Viridiplantae</taxon>
        <taxon>Streptophyta</taxon>
        <taxon>Embryophyta</taxon>
        <taxon>Tracheophyta</taxon>
        <taxon>Spermatophyta</taxon>
        <taxon>Magnoliopsida</taxon>
        <taxon>eudicotyledons</taxon>
        <taxon>Gunneridae</taxon>
        <taxon>Pentapetalae</taxon>
        <taxon>rosids</taxon>
        <taxon>fabids</taxon>
        <taxon>Fabales</taxon>
        <taxon>Fabaceae</taxon>
        <taxon>Papilionoideae</taxon>
        <taxon>50 kb inversion clade</taxon>
        <taxon>NPAAA clade</taxon>
        <taxon>Hologalegina</taxon>
        <taxon>IRL clade</taxon>
        <taxon>Cicereae</taxon>
        <taxon>Cicer</taxon>
    </lineage>
</organism>
<dbReference type="Proteomes" id="UP000087171">
    <property type="component" value="Chromosome Ca1"/>
</dbReference>
<dbReference type="PaxDb" id="3827-XP_004486351.1"/>
<evidence type="ECO:0000256" key="1">
    <source>
        <dbReference type="ARBA" id="ARBA00008965"/>
    </source>
</evidence>
<dbReference type="AlphaFoldDB" id="Q9LEN8"/>
<dbReference type="OrthoDB" id="696558at2759"/>
<dbReference type="EMBL" id="AJ278505">
    <property type="protein sequence ID" value="CAB96990.1"/>
    <property type="molecule type" value="mRNA"/>
</dbReference>
<dbReference type="CDD" id="cd01958">
    <property type="entry name" value="HPS_like"/>
    <property type="match status" value="1"/>
</dbReference>
<sequence>MASKVNVASINISLILCLNLISLTMVKSNYVVPEVPVPIVDPYPKGTITCPINALKLGVCAKVLNLVKVKLGAPPTLPCCSLIQGLADLEAAACLCTALKANVLGLHLDVPISLSLILNNCGKNNSGFQCPL</sequence>
<dbReference type="GeneID" id="101491913"/>
<dbReference type="PANTHER" id="PTHR31731">
    <property type="match status" value="1"/>
</dbReference>
<comment type="similarity">
    <text evidence="1">Belongs to the plant LTP family. PEARLI1 subfamily.</text>
</comment>